<evidence type="ECO:0000256" key="10">
    <source>
        <dbReference type="ARBA" id="ARBA00023136"/>
    </source>
</evidence>
<protein>
    <recommendedName>
        <fullName evidence="12">Carboxypeptidase</fullName>
        <ecNumber evidence="12">3.4.16.-</ecNumber>
    </recommendedName>
</protein>
<evidence type="ECO:0000313" key="13">
    <source>
        <dbReference type="EMBL" id="RKP27726.1"/>
    </source>
</evidence>
<dbReference type="Gene3D" id="3.40.50.1820">
    <property type="entry name" value="alpha/beta hydrolase"/>
    <property type="match status" value="1"/>
</dbReference>
<evidence type="ECO:0000256" key="3">
    <source>
        <dbReference type="ARBA" id="ARBA00009431"/>
    </source>
</evidence>
<keyword evidence="4 12" id="KW-0121">Carboxypeptidase</keyword>
<dbReference type="InterPro" id="IPR018202">
    <property type="entry name" value="Ser_caboxypep_ser_AS"/>
</dbReference>
<evidence type="ECO:0000256" key="2">
    <source>
        <dbReference type="ARBA" id="ARBA00004393"/>
    </source>
</evidence>
<keyword evidence="12 13" id="KW-0378">Hydrolase</keyword>
<dbReference type="PROSITE" id="PS00131">
    <property type="entry name" value="CARBOXYPEPT_SER_SER"/>
    <property type="match status" value="1"/>
</dbReference>
<keyword evidence="8" id="KW-1133">Transmembrane helix</keyword>
<evidence type="ECO:0000256" key="1">
    <source>
        <dbReference type="ARBA" id="ARBA00001003"/>
    </source>
</evidence>
<evidence type="ECO:0000256" key="9">
    <source>
        <dbReference type="ARBA" id="ARBA00023034"/>
    </source>
</evidence>
<organism evidence="13 14">
    <name type="scientific">Syncephalis pseudoplumigaleata</name>
    <dbReference type="NCBI Taxonomy" id="1712513"/>
    <lineage>
        <taxon>Eukaryota</taxon>
        <taxon>Fungi</taxon>
        <taxon>Fungi incertae sedis</taxon>
        <taxon>Zoopagomycota</taxon>
        <taxon>Zoopagomycotina</taxon>
        <taxon>Zoopagomycetes</taxon>
        <taxon>Zoopagales</taxon>
        <taxon>Piptocephalidaceae</taxon>
        <taxon>Syncephalis</taxon>
    </lineage>
</organism>
<gene>
    <name evidence="13" type="ORF">SYNPS1DRAFT_12250</name>
</gene>
<dbReference type="GO" id="GO:0005794">
    <property type="term" value="C:Golgi apparatus"/>
    <property type="evidence" value="ECO:0007669"/>
    <property type="project" value="UniProtKB-SubCell"/>
</dbReference>
<dbReference type="PANTHER" id="PTHR11802:SF190">
    <property type="entry name" value="PHEROMONE-PROCESSING CARBOXYPEPTIDASE KEX1"/>
    <property type="match status" value="1"/>
</dbReference>
<dbReference type="PRINTS" id="PR00724">
    <property type="entry name" value="CRBOXYPTASEC"/>
</dbReference>
<reference evidence="14" key="1">
    <citation type="journal article" date="2018" name="Nat. Microbiol.">
        <title>Leveraging single-cell genomics to expand the fungal tree of life.</title>
        <authorList>
            <person name="Ahrendt S.R."/>
            <person name="Quandt C.A."/>
            <person name="Ciobanu D."/>
            <person name="Clum A."/>
            <person name="Salamov A."/>
            <person name="Andreopoulos B."/>
            <person name="Cheng J.F."/>
            <person name="Woyke T."/>
            <person name="Pelin A."/>
            <person name="Henrissat B."/>
            <person name="Reynolds N.K."/>
            <person name="Benny G.L."/>
            <person name="Smith M.E."/>
            <person name="James T.Y."/>
            <person name="Grigoriev I.V."/>
        </authorList>
    </citation>
    <scope>NUCLEOTIDE SEQUENCE [LARGE SCALE GENOMIC DNA]</scope>
    <source>
        <strain evidence="14">Benny S71-1</strain>
    </source>
</reference>
<keyword evidence="14" id="KW-1185">Reference proteome</keyword>
<keyword evidence="10" id="KW-0472">Membrane</keyword>
<dbReference type="AlphaFoldDB" id="A0A4P9Z5A2"/>
<dbReference type="EMBL" id="KZ989161">
    <property type="protein sequence ID" value="RKP27726.1"/>
    <property type="molecule type" value="Genomic_DNA"/>
</dbReference>
<keyword evidence="6" id="KW-0053">Apoptosis</keyword>
<keyword evidence="11" id="KW-0325">Glycoprotein</keyword>
<evidence type="ECO:0000256" key="12">
    <source>
        <dbReference type="RuleBase" id="RU361156"/>
    </source>
</evidence>
<comment type="catalytic activity">
    <reaction evidence="1">
        <text>Preferential release of a C-terminal arginine or lysine residue.</text>
        <dbReference type="EC" id="3.4.16.6"/>
    </reaction>
</comment>
<keyword evidence="12" id="KW-0645">Protease</keyword>
<evidence type="ECO:0000256" key="11">
    <source>
        <dbReference type="ARBA" id="ARBA00023180"/>
    </source>
</evidence>
<evidence type="ECO:0000313" key="14">
    <source>
        <dbReference type="Proteomes" id="UP000278143"/>
    </source>
</evidence>
<dbReference type="OrthoDB" id="443318at2759"/>
<comment type="subcellular location">
    <subcellularLocation>
        <location evidence="2">Golgi apparatus</location>
        <location evidence="2">trans-Golgi network membrane</location>
        <topology evidence="2">Single-pass type I membrane protein</topology>
    </subcellularLocation>
</comment>
<evidence type="ECO:0000256" key="7">
    <source>
        <dbReference type="ARBA" id="ARBA00022729"/>
    </source>
</evidence>
<keyword evidence="5" id="KW-0812">Transmembrane</keyword>
<dbReference type="InterPro" id="IPR029058">
    <property type="entry name" value="AB_hydrolase_fold"/>
</dbReference>
<comment type="similarity">
    <text evidence="3 12">Belongs to the peptidase S10 family.</text>
</comment>
<dbReference type="GO" id="GO:0004185">
    <property type="term" value="F:serine-type carboxypeptidase activity"/>
    <property type="evidence" value="ECO:0007669"/>
    <property type="project" value="UniProtKB-UniRule"/>
</dbReference>
<dbReference type="GO" id="GO:0006915">
    <property type="term" value="P:apoptotic process"/>
    <property type="evidence" value="ECO:0007669"/>
    <property type="project" value="UniProtKB-KW"/>
</dbReference>
<accession>A0A4P9Z5A2</accession>
<dbReference type="GO" id="GO:0006508">
    <property type="term" value="P:proteolysis"/>
    <property type="evidence" value="ECO:0007669"/>
    <property type="project" value="UniProtKB-KW"/>
</dbReference>
<dbReference type="InterPro" id="IPR001563">
    <property type="entry name" value="Peptidase_S10"/>
</dbReference>
<dbReference type="SUPFAM" id="SSF53474">
    <property type="entry name" value="alpha/beta-Hydrolases"/>
    <property type="match status" value="1"/>
</dbReference>
<name>A0A4P9Z5A2_9FUNG</name>
<evidence type="ECO:0000256" key="4">
    <source>
        <dbReference type="ARBA" id="ARBA00022645"/>
    </source>
</evidence>
<dbReference type="Pfam" id="PF00450">
    <property type="entry name" value="Peptidase_S10"/>
    <property type="match status" value="1"/>
</dbReference>
<evidence type="ECO:0000256" key="5">
    <source>
        <dbReference type="ARBA" id="ARBA00022692"/>
    </source>
</evidence>
<dbReference type="EC" id="3.4.16.-" evidence="12"/>
<dbReference type="PANTHER" id="PTHR11802">
    <property type="entry name" value="SERINE PROTEASE FAMILY S10 SERINE CARBOXYPEPTIDASE"/>
    <property type="match status" value="1"/>
</dbReference>
<dbReference type="Proteomes" id="UP000278143">
    <property type="component" value="Unassembled WGS sequence"/>
</dbReference>
<evidence type="ECO:0000256" key="6">
    <source>
        <dbReference type="ARBA" id="ARBA00022703"/>
    </source>
</evidence>
<sequence length="272" mass="30552">MENGPYRPRADHQLDINPYSWHTYANVLFIDQPAGTGFSYAERGSGVHDIPTAAKAIRIFLGKFFKVFPEYEQSEVYLAGESYAGVYIPYIARELVDASERPGTDFRVNLAGLAFGNGWVDGYMHVGARGKDMSIAARNLTRECDLDYKRYGERIKFESCDKIFDVILNASIQMYVAAGNKTCLNIYDKRLRDPYPECGMAWPPILPHVYSYLKAGAGLRKDVVKAIHAEGKPTQWTECDNNVMTSLNDDRSKSSHLVRAPLARGDVQAAQY</sequence>
<keyword evidence="7" id="KW-0732">Signal</keyword>
<keyword evidence="9" id="KW-0333">Golgi apparatus</keyword>
<evidence type="ECO:0000256" key="8">
    <source>
        <dbReference type="ARBA" id="ARBA00022989"/>
    </source>
</evidence>
<proteinExistence type="inferred from homology"/>